<dbReference type="RefSeq" id="WP_061134160.1">
    <property type="nucleotide sequence ID" value="NZ_FCNX02000004.1"/>
</dbReference>
<dbReference type="OrthoDB" id="6998040at2"/>
<gene>
    <name evidence="4" type="ORF">AWB77_01896</name>
</gene>
<organism evidence="4 5">
    <name type="scientific">Caballeronia fortuita</name>
    <dbReference type="NCBI Taxonomy" id="1777138"/>
    <lineage>
        <taxon>Bacteria</taxon>
        <taxon>Pseudomonadati</taxon>
        <taxon>Pseudomonadota</taxon>
        <taxon>Betaproteobacteria</taxon>
        <taxon>Burkholderiales</taxon>
        <taxon>Burkholderiaceae</taxon>
        <taxon>Caballeronia</taxon>
    </lineage>
</organism>
<evidence type="ECO:0000259" key="3">
    <source>
        <dbReference type="Pfam" id="PF09850"/>
    </source>
</evidence>
<dbReference type="Gene3D" id="1.25.40.590">
    <property type="entry name" value="Type IV / VI secretion system, DotU"/>
    <property type="match status" value="1"/>
</dbReference>
<dbReference type="PANTHER" id="PTHR38033">
    <property type="entry name" value="MEMBRANE PROTEIN-RELATED"/>
    <property type="match status" value="1"/>
</dbReference>
<evidence type="ECO:0000256" key="2">
    <source>
        <dbReference type="SAM" id="Phobius"/>
    </source>
</evidence>
<accession>A0A158ALN2</accession>
<dbReference type="InterPro" id="IPR038522">
    <property type="entry name" value="T4/T6SS_DotU_sf"/>
</dbReference>
<feature type="domain" description="Type IV / VI secretion system DotU" evidence="3">
    <location>
        <begin position="29"/>
        <end position="225"/>
    </location>
</feature>
<dbReference type="Pfam" id="PF09850">
    <property type="entry name" value="DotU"/>
    <property type="match status" value="1"/>
</dbReference>
<feature type="transmembrane region" description="Helical" evidence="2">
    <location>
        <begin position="204"/>
        <end position="227"/>
    </location>
</feature>
<dbReference type="InterPro" id="IPR017732">
    <property type="entry name" value="T4/T6SS_DotU"/>
</dbReference>
<proteinExistence type="predicted"/>
<keyword evidence="5" id="KW-1185">Reference proteome</keyword>
<dbReference type="Proteomes" id="UP000054903">
    <property type="component" value="Unassembled WGS sequence"/>
</dbReference>
<dbReference type="AlphaFoldDB" id="A0A158ALN2"/>
<dbReference type="EMBL" id="FCNX02000004">
    <property type="protein sequence ID" value="SAK58692.1"/>
    <property type="molecule type" value="Genomic_DNA"/>
</dbReference>
<dbReference type="NCBIfam" id="TIGR03349">
    <property type="entry name" value="IV_VI_DotU"/>
    <property type="match status" value="1"/>
</dbReference>
<evidence type="ECO:0000313" key="5">
    <source>
        <dbReference type="Proteomes" id="UP000054903"/>
    </source>
</evidence>
<dbReference type="PANTHER" id="PTHR38033:SF1">
    <property type="entry name" value="DOTU FAMILY TYPE IV_VI SECRETION SYSTEM PROTEIN"/>
    <property type="match status" value="1"/>
</dbReference>
<feature type="compositionally biased region" description="Polar residues" evidence="1">
    <location>
        <begin position="1"/>
        <end position="10"/>
    </location>
</feature>
<evidence type="ECO:0000313" key="4">
    <source>
        <dbReference type="EMBL" id="SAK58692.1"/>
    </source>
</evidence>
<sequence length="241" mass="26461">MNMLSSSSAHPSLVEAAPGVPPSPMSGIRDLLRDTALLVATLSTGGAPEKFDVLRPRCAALVAEFGAALDRRGYPADVREDARKAQCALLDEAALHHLSDKEKSSWSAQPLQVENFQQHDAGERVFERLEFRMRERAPQVDLLECYAALLGLGFRGRYAVGGESERAALIAELNAMIERLRPRSERALVIDEPGRRFGDWLRRFSPWAIAGIGSFAALVTWLVWHIALDAQLAALIPAVKP</sequence>
<keyword evidence="2" id="KW-1133">Transmembrane helix</keyword>
<reference evidence="4" key="1">
    <citation type="submission" date="2016-01" db="EMBL/GenBank/DDBJ databases">
        <authorList>
            <person name="Peeters C."/>
        </authorList>
    </citation>
    <scope>NUCLEOTIDE SEQUENCE</scope>
    <source>
        <strain evidence="4">LMG 29320</strain>
    </source>
</reference>
<dbReference type="STRING" id="1777138.AWB77_01896"/>
<keyword evidence="2" id="KW-0812">Transmembrane</keyword>
<protein>
    <submittedName>
        <fullName evidence="4">Type VI secretion system protein ImpK</fullName>
    </submittedName>
</protein>
<evidence type="ECO:0000256" key="1">
    <source>
        <dbReference type="SAM" id="MobiDB-lite"/>
    </source>
</evidence>
<keyword evidence="2" id="KW-0472">Membrane</keyword>
<feature type="region of interest" description="Disordered" evidence="1">
    <location>
        <begin position="1"/>
        <end position="21"/>
    </location>
</feature>
<name>A0A158ALN2_9BURK</name>
<comment type="caution">
    <text evidence="4">The sequence shown here is derived from an EMBL/GenBank/DDBJ whole genome shotgun (WGS) entry which is preliminary data.</text>
</comment>